<gene>
    <name evidence="2" type="ORF">F7Q99_06560</name>
</gene>
<dbReference type="Proteomes" id="UP000450000">
    <property type="component" value="Unassembled WGS sequence"/>
</dbReference>
<feature type="compositionally biased region" description="Low complexity" evidence="1">
    <location>
        <begin position="65"/>
        <end position="95"/>
    </location>
</feature>
<evidence type="ECO:0000313" key="2">
    <source>
        <dbReference type="EMBL" id="MQS11963.1"/>
    </source>
</evidence>
<evidence type="ECO:0000313" key="3">
    <source>
        <dbReference type="Proteomes" id="UP000450000"/>
    </source>
</evidence>
<dbReference type="AlphaFoldDB" id="A0A6N7KQT2"/>
<dbReference type="OrthoDB" id="3670437at2"/>
<dbReference type="SUPFAM" id="SSF53474">
    <property type="entry name" value="alpha/beta-Hydrolases"/>
    <property type="match status" value="1"/>
</dbReference>
<accession>A0A6N7KQT2</accession>
<comment type="caution">
    <text evidence="2">The sequence shown here is derived from an EMBL/GenBank/DDBJ whole genome shotgun (WGS) entry which is preliminary data.</text>
</comment>
<keyword evidence="3" id="KW-1185">Reference proteome</keyword>
<dbReference type="InterPro" id="IPR050583">
    <property type="entry name" value="Mycobacterial_A85_antigen"/>
</dbReference>
<dbReference type="Gene3D" id="3.40.50.1820">
    <property type="entry name" value="alpha/beta hydrolase"/>
    <property type="match status" value="1"/>
</dbReference>
<protein>
    <submittedName>
        <fullName evidence="2">Esterase family protein</fullName>
    </submittedName>
</protein>
<evidence type="ECO:0000256" key="1">
    <source>
        <dbReference type="SAM" id="MobiDB-lite"/>
    </source>
</evidence>
<dbReference type="PANTHER" id="PTHR48098:SF1">
    <property type="entry name" value="DIACYLGLYCEROL ACYLTRANSFERASE_MYCOLYLTRANSFERASE AG85A"/>
    <property type="match status" value="1"/>
</dbReference>
<sequence>MCPAPPGGRRPARRTGRDIGRRVLTVLRQSSRSRAVLTGVAALTLAASLAACGSSGGGKGDSAKADGTPSATGSAAPGSPAAASAAAPSTTAAASNGKVLMPTGPAANLTKARDTAAGPIMMTKVTGAKSGVTGQVWVWLPPEYNDPKYAKTGFPVLTLYAGGQSNGYNTWTDNQLPIQEEDEQLVKAGKAHPFIMIMPVQNFNSDENNALDCSDIPGQPKMGTWMAQDIPDWVRANFRTLKGRDGWGIMGASTGGFCSAKLSLQYPDVYKAAVPIDGYFIPDSHLWKGHETERQANDPDVLVTQGKADVKMLVTAGGANGYEKGVVKSWVAKAAPPVSIEYYEQPGGKHLTSDFKKMIPDTLQWLTKNLAGPASD</sequence>
<reference evidence="2 3" key="1">
    <citation type="submission" date="2019-09" db="EMBL/GenBank/DDBJ databases">
        <title>Genome Sequences of Streptomyces kaniharaensis ATCC 21070.</title>
        <authorList>
            <person name="Zhu W."/>
            <person name="De Crecy-Lagard V."/>
            <person name="Richards N.G."/>
        </authorList>
    </citation>
    <scope>NUCLEOTIDE SEQUENCE [LARGE SCALE GENOMIC DNA]</scope>
    <source>
        <strain evidence="2 3">SF-557</strain>
    </source>
</reference>
<dbReference type="EMBL" id="WBOF01000001">
    <property type="protein sequence ID" value="MQS11963.1"/>
    <property type="molecule type" value="Genomic_DNA"/>
</dbReference>
<dbReference type="GO" id="GO:0016747">
    <property type="term" value="F:acyltransferase activity, transferring groups other than amino-acyl groups"/>
    <property type="evidence" value="ECO:0007669"/>
    <property type="project" value="TreeGrafter"/>
</dbReference>
<name>A0A6N7KQT2_9ACTN</name>
<organism evidence="2 3">
    <name type="scientific">Streptomyces kaniharaensis</name>
    <dbReference type="NCBI Taxonomy" id="212423"/>
    <lineage>
        <taxon>Bacteria</taxon>
        <taxon>Bacillati</taxon>
        <taxon>Actinomycetota</taxon>
        <taxon>Actinomycetes</taxon>
        <taxon>Kitasatosporales</taxon>
        <taxon>Streptomycetaceae</taxon>
        <taxon>Streptomyces</taxon>
    </lineage>
</organism>
<dbReference type="PANTHER" id="PTHR48098">
    <property type="entry name" value="ENTEROCHELIN ESTERASE-RELATED"/>
    <property type="match status" value="1"/>
</dbReference>
<dbReference type="Pfam" id="PF00756">
    <property type="entry name" value="Esterase"/>
    <property type="match status" value="1"/>
</dbReference>
<feature type="region of interest" description="Disordered" evidence="1">
    <location>
        <begin position="56"/>
        <end position="98"/>
    </location>
</feature>
<dbReference type="InterPro" id="IPR000801">
    <property type="entry name" value="Esterase-like"/>
</dbReference>
<dbReference type="InterPro" id="IPR029058">
    <property type="entry name" value="AB_hydrolase_fold"/>
</dbReference>
<proteinExistence type="predicted"/>